<dbReference type="InterPro" id="IPR011333">
    <property type="entry name" value="SKP1/BTB/POZ_sf"/>
</dbReference>
<name>A0A0C2T243_AMAMK</name>
<organism evidence="1 2">
    <name type="scientific">Amanita muscaria (strain Koide BX008)</name>
    <dbReference type="NCBI Taxonomy" id="946122"/>
    <lineage>
        <taxon>Eukaryota</taxon>
        <taxon>Fungi</taxon>
        <taxon>Dikarya</taxon>
        <taxon>Basidiomycota</taxon>
        <taxon>Agaricomycotina</taxon>
        <taxon>Agaricomycetes</taxon>
        <taxon>Agaricomycetidae</taxon>
        <taxon>Agaricales</taxon>
        <taxon>Pluteineae</taxon>
        <taxon>Amanitaceae</taxon>
        <taxon>Amanita</taxon>
    </lineage>
</organism>
<dbReference type="SUPFAM" id="SSF54695">
    <property type="entry name" value="POZ domain"/>
    <property type="match status" value="1"/>
</dbReference>
<dbReference type="InParanoid" id="A0A0C2T243"/>
<proteinExistence type="predicted"/>
<dbReference type="OrthoDB" id="3184970at2759"/>
<evidence type="ECO:0008006" key="3">
    <source>
        <dbReference type="Google" id="ProtNLM"/>
    </source>
</evidence>
<dbReference type="Proteomes" id="UP000054549">
    <property type="component" value="Unassembled WGS sequence"/>
</dbReference>
<dbReference type="EMBL" id="KN818297">
    <property type="protein sequence ID" value="KIL60519.1"/>
    <property type="molecule type" value="Genomic_DNA"/>
</dbReference>
<gene>
    <name evidence="1" type="ORF">M378DRAFT_110097</name>
</gene>
<evidence type="ECO:0000313" key="1">
    <source>
        <dbReference type="EMBL" id="KIL60519.1"/>
    </source>
</evidence>
<reference evidence="1 2" key="1">
    <citation type="submission" date="2014-04" db="EMBL/GenBank/DDBJ databases">
        <title>Evolutionary Origins and Diversification of the Mycorrhizal Mutualists.</title>
        <authorList>
            <consortium name="DOE Joint Genome Institute"/>
            <consortium name="Mycorrhizal Genomics Consortium"/>
            <person name="Kohler A."/>
            <person name="Kuo A."/>
            <person name="Nagy L.G."/>
            <person name="Floudas D."/>
            <person name="Copeland A."/>
            <person name="Barry K.W."/>
            <person name="Cichocki N."/>
            <person name="Veneault-Fourrey C."/>
            <person name="LaButti K."/>
            <person name="Lindquist E.A."/>
            <person name="Lipzen A."/>
            <person name="Lundell T."/>
            <person name="Morin E."/>
            <person name="Murat C."/>
            <person name="Riley R."/>
            <person name="Ohm R."/>
            <person name="Sun H."/>
            <person name="Tunlid A."/>
            <person name="Henrissat B."/>
            <person name="Grigoriev I.V."/>
            <person name="Hibbett D.S."/>
            <person name="Martin F."/>
        </authorList>
    </citation>
    <scope>NUCLEOTIDE SEQUENCE [LARGE SCALE GENOMIC DNA]</scope>
    <source>
        <strain evidence="1 2">Koide BX008</strain>
    </source>
</reference>
<sequence length="311" mass="34872">MFCQFSKGRSTMISRESVTLSRNHASLPFLGCSHFHSPLKISSLTHRSTWSLTVCVMDSSPVSSQFNAEDADIHFKSSDNVLFFIHRENLKCCAAGFPPLEFKPVKGEVVPLTESAQILELLFTFVYPKPVPDVKKLRFGTLSDLADAAEKYRVFSAMAICCIYMTAAVSDHPIEVLRYAVIHRYVELVDSAGPLALGKGTELVALSLPTNAVVAWVQYYLKWQSVLADEVYNARKSNRCCPTWDTVYVRIWERFGGKVESLCMLEEIFSILDGKGDGCCSRHLSSWHDQVFNACICLPKLSTYMFPNPPT</sequence>
<protein>
    <recommendedName>
        <fullName evidence="3">BTB domain-containing protein</fullName>
    </recommendedName>
</protein>
<accession>A0A0C2T243</accession>
<dbReference type="Gene3D" id="3.30.710.10">
    <property type="entry name" value="Potassium Channel Kv1.1, Chain A"/>
    <property type="match status" value="1"/>
</dbReference>
<keyword evidence="2" id="KW-1185">Reference proteome</keyword>
<dbReference type="AlphaFoldDB" id="A0A0C2T243"/>
<evidence type="ECO:0000313" key="2">
    <source>
        <dbReference type="Proteomes" id="UP000054549"/>
    </source>
</evidence>
<dbReference type="HOGENOM" id="CLU_075133_0_0_1"/>